<evidence type="ECO:0000256" key="3">
    <source>
        <dbReference type="ARBA" id="ARBA00008919"/>
    </source>
</evidence>
<comment type="pathway">
    <text evidence="2">Protein modification; protein glycosylation.</text>
</comment>
<evidence type="ECO:0000313" key="17">
    <source>
        <dbReference type="Proteomes" id="UP001642540"/>
    </source>
</evidence>
<feature type="signal peptide" evidence="13">
    <location>
        <begin position="1"/>
        <end position="22"/>
    </location>
</feature>
<feature type="domain" description="Fucosyltransferase N-terminal" evidence="15">
    <location>
        <begin position="59"/>
        <end position="169"/>
    </location>
</feature>
<keyword evidence="7" id="KW-0735">Signal-anchor</keyword>
<dbReference type="InterPro" id="IPR031481">
    <property type="entry name" value="Glyco_tran_10_N"/>
</dbReference>
<proteinExistence type="inferred from homology"/>
<dbReference type="Pfam" id="PF00852">
    <property type="entry name" value="Glyco_transf_10"/>
    <property type="match status" value="1"/>
</dbReference>
<keyword evidence="5 12" id="KW-0808">Transferase</keyword>
<evidence type="ECO:0000259" key="14">
    <source>
        <dbReference type="Pfam" id="PF00852"/>
    </source>
</evidence>
<comment type="caution">
    <text evidence="16">The sequence shown here is derived from an EMBL/GenBank/DDBJ whole genome shotgun (WGS) entry which is preliminary data.</text>
</comment>
<dbReference type="InterPro" id="IPR001503">
    <property type="entry name" value="Glyco_trans_10"/>
</dbReference>
<keyword evidence="17" id="KW-1185">Reference proteome</keyword>
<evidence type="ECO:0000256" key="4">
    <source>
        <dbReference type="ARBA" id="ARBA00022676"/>
    </source>
</evidence>
<dbReference type="PANTHER" id="PTHR48438">
    <property type="entry name" value="ALPHA-(1,3)-FUCOSYLTRANSFERASE C-RELATED"/>
    <property type="match status" value="1"/>
</dbReference>
<gene>
    <name evidence="16" type="ORF">ODALV1_LOCUS7134</name>
</gene>
<evidence type="ECO:0000256" key="5">
    <source>
        <dbReference type="ARBA" id="ARBA00022679"/>
    </source>
</evidence>
<comment type="similarity">
    <text evidence="3 12">Belongs to the glycosyltransferase 10 family.</text>
</comment>
<dbReference type="PANTHER" id="PTHR48438:SF1">
    <property type="entry name" value="ALPHA-(1,3)-FUCOSYLTRANSFERASE C-RELATED"/>
    <property type="match status" value="1"/>
</dbReference>
<dbReference type="Pfam" id="PF17039">
    <property type="entry name" value="Glyco_tran_10_N"/>
    <property type="match status" value="1"/>
</dbReference>
<evidence type="ECO:0000256" key="1">
    <source>
        <dbReference type="ARBA" id="ARBA00004447"/>
    </source>
</evidence>
<dbReference type="InterPro" id="IPR055270">
    <property type="entry name" value="Glyco_tran_10_C"/>
</dbReference>
<comment type="subcellular location">
    <subcellularLocation>
        <location evidence="1 12">Golgi apparatus</location>
        <location evidence="1 12">Golgi stack membrane</location>
        <topology evidence="1 12">Single-pass type II membrane protein</topology>
    </subcellularLocation>
</comment>
<name>A0ABP1Q487_9HEXA</name>
<evidence type="ECO:0000256" key="8">
    <source>
        <dbReference type="ARBA" id="ARBA00022989"/>
    </source>
</evidence>
<organism evidence="16 17">
    <name type="scientific">Orchesella dallaii</name>
    <dbReference type="NCBI Taxonomy" id="48710"/>
    <lineage>
        <taxon>Eukaryota</taxon>
        <taxon>Metazoa</taxon>
        <taxon>Ecdysozoa</taxon>
        <taxon>Arthropoda</taxon>
        <taxon>Hexapoda</taxon>
        <taxon>Collembola</taxon>
        <taxon>Entomobryomorpha</taxon>
        <taxon>Entomobryoidea</taxon>
        <taxon>Orchesellidae</taxon>
        <taxon>Orchesellinae</taxon>
        <taxon>Orchesella</taxon>
    </lineage>
</organism>
<protein>
    <recommendedName>
        <fullName evidence="12">Fucosyltransferase</fullName>
        <ecNumber evidence="12">2.4.1.-</ecNumber>
    </recommendedName>
</protein>
<keyword evidence="11" id="KW-0325">Glycoprotein</keyword>
<evidence type="ECO:0000256" key="13">
    <source>
        <dbReference type="SAM" id="SignalP"/>
    </source>
</evidence>
<keyword evidence="13" id="KW-0732">Signal</keyword>
<accession>A0ABP1Q487</accession>
<keyword evidence="8" id="KW-1133">Transmembrane helix</keyword>
<evidence type="ECO:0000313" key="16">
    <source>
        <dbReference type="EMBL" id="CAL8088693.1"/>
    </source>
</evidence>
<keyword evidence="10" id="KW-0472">Membrane</keyword>
<evidence type="ECO:0000256" key="11">
    <source>
        <dbReference type="ARBA" id="ARBA00023180"/>
    </source>
</evidence>
<dbReference type="InterPro" id="IPR038577">
    <property type="entry name" value="GT10-like_C_sf"/>
</dbReference>
<dbReference type="SUPFAM" id="SSF53756">
    <property type="entry name" value="UDP-Glycosyltransferase/glycogen phosphorylase"/>
    <property type="match status" value="1"/>
</dbReference>
<evidence type="ECO:0000259" key="15">
    <source>
        <dbReference type="Pfam" id="PF17039"/>
    </source>
</evidence>
<evidence type="ECO:0000256" key="10">
    <source>
        <dbReference type="ARBA" id="ARBA00023136"/>
    </source>
</evidence>
<dbReference type="Gene3D" id="3.40.50.11660">
    <property type="entry name" value="Glycosyl transferase family 10, C-terminal domain"/>
    <property type="match status" value="1"/>
</dbReference>
<keyword evidence="9 12" id="KW-0333">Golgi apparatus</keyword>
<evidence type="ECO:0000256" key="9">
    <source>
        <dbReference type="ARBA" id="ARBA00023034"/>
    </source>
</evidence>
<evidence type="ECO:0000256" key="6">
    <source>
        <dbReference type="ARBA" id="ARBA00022692"/>
    </source>
</evidence>
<keyword evidence="6 12" id="KW-0812">Transmembrane</keyword>
<keyword evidence="4 12" id="KW-0328">Glycosyltransferase</keyword>
<dbReference type="EMBL" id="CAXLJM020000023">
    <property type="protein sequence ID" value="CAL8088693.1"/>
    <property type="molecule type" value="Genomic_DNA"/>
</dbReference>
<dbReference type="EC" id="2.4.1.-" evidence="12"/>
<evidence type="ECO:0000256" key="12">
    <source>
        <dbReference type="RuleBase" id="RU003832"/>
    </source>
</evidence>
<dbReference type="Proteomes" id="UP001642540">
    <property type="component" value="Unassembled WGS sequence"/>
</dbReference>
<reference evidence="16 17" key="1">
    <citation type="submission" date="2024-08" db="EMBL/GenBank/DDBJ databases">
        <authorList>
            <person name="Cucini C."/>
            <person name="Frati F."/>
        </authorList>
    </citation>
    <scope>NUCLEOTIDE SEQUENCE [LARGE SCALE GENOMIC DNA]</scope>
</reference>
<feature type="chain" id="PRO_5045043792" description="Fucosyltransferase" evidence="13">
    <location>
        <begin position="23"/>
        <end position="419"/>
    </location>
</feature>
<feature type="domain" description="Fucosyltransferase C-terminal" evidence="14">
    <location>
        <begin position="195"/>
        <end position="356"/>
    </location>
</feature>
<evidence type="ECO:0000256" key="2">
    <source>
        <dbReference type="ARBA" id="ARBA00004922"/>
    </source>
</evidence>
<sequence>MRNRRLLFQFVLFIILWYAIFHRPKPQSLETVVMTKHRNYVENSRIEIHLKRELEKPFKLLFWTRWYDNLVSDDENTFKYRNDCRSEFILTSNRSQLSTADAIIFSLMDLPWNKRKVDYIFPHHRNPDVPWILAVTEASNYYPDMREDFDGIFNWTWSSRTDSEFHVTYRDLFTKLETPDERWLHGSTFSDQFLRQKKKVAAWVASNCELVISNRQQLVNELSKCGIGIDVYGKCGNKHCGNGIDCFRKLGNKYKFYFAFENSLCVDYSTEKIYNALYHGMIPIVYGLGNWSVKAPKGSWIDVMDYKTVEDLANYIRHLDNDPISYMKYFEWRMYYGIVGTFDSKYHCSVWKQIRDRTYLVIQGEERCRHVYDYLKTWYHFFHNPTSGLACRRCAQLLEQLQNPQEIRDSVHMNEENCV</sequence>
<evidence type="ECO:0000256" key="7">
    <source>
        <dbReference type="ARBA" id="ARBA00022968"/>
    </source>
</evidence>